<dbReference type="EMBL" id="JAMOIM010000011">
    <property type="protein sequence ID" value="MCW6509823.1"/>
    <property type="molecule type" value="Genomic_DNA"/>
</dbReference>
<protein>
    <submittedName>
        <fullName evidence="2">Uncharacterized protein</fullName>
    </submittedName>
</protein>
<comment type="caution">
    <text evidence="2">The sequence shown here is derived from an EMBL/GenBank/DDBJ whole genome shotgun (WGS) entry which is preliminary data.</text>
</comment>
<sequence>MRVRIREDFTGFPDGTDGSKTHYRAGQTLDLDEDFAKLINQKGHAVPHGVPQSAENGSMNKNDDQEKNDST</sequence>
<feature type="region of interest" description="Disordered" evidence="1">
    <location>
        <begin position="1"/>
        <end position="23"/>
    </location>
</feature>
<proteinExistence type="predicted"/>
<feature type="region of interest" description="Disordered" evidence="1">
    <location>
        <begin position="43"/>
        <end position="71"/>
    </location>
</feature>
<reference evidence="2" key="1">
    <citation type="submission" date="2022-05" db="EMBL/GenBank/DDBJ databases">
        <authorList>
            <person name="Pankratov T."/>
        </authorList>
    </citation>
    <scope>NUCLEOTIDE SEQUENCE</scope>
    <source>
        <strain evidence="2">BP6-180914</strain>
    </source>
</reference>
<dbReference type="AlphaFoldDB" id="A0AA41YZ83"/>
<organism evidence="2 3">
    <name type="scientific">Lichenifustis flavocetrariae</name>
    <dbReference type="NCBI Taxonomy" id="2949735"/>
    <lineage>
        <taxon>Bacteria</taxon>
        <taxon>Pseudomonadati</taxon>
        <taxon>Pseudomonadota</taxon>
        <taxon>Alphaproteobacteria</taxon>
        <taxon>Hyphomicrobiales</taxon>
        <taxon>Lichenihabitantaceae</taxon>
        <taxon>Lichenifustis</taxon>
    </lineage>
</organism>
<evidence type="ECO:0000256" key="1">
    <source>
        <dbReference type="SAM" id="MobiDB-lite"/>
    </source>
</evidence>
<keyword evidence="3" id="KW-1185">Reference proteome</keyword>
<dbReference type="RefSeq" id="WP_282586191.1">
    <property type="nucleotide sequence ID" value="NZ_JAMOIM010000011.1"/>
</dbReference>
<evidence type="ECO:0000313" key="3">
    <source>
        <dbReference type="Proteomes" id="UP001165667"/>
    </source>
</evidence>
<gene>
    <name evidence="2" type="ORF">M8523_17540</name>
</gene>
<name>A0AA41YZ83_9HYPH</name>
<accession>A0AA41YZ83</accession>
<dbReference type="Proteomes" id="UP001165667">
    <property type="component" value="Unassembled WGS sequence"/>
</dbReference>
<evidence type="ECO:0000313" key="2">
    <source>
        <dbReference type="EMBL" id="MCW6509823.1"/>
    </source>
</evidence>
<feature type="compositionally biased region" description="Basic and acidic residues" evidence="1">
    <location>
        <begin position="61"/>
        <end position="71"/>
    </location>
</feature>